<accession>A0A1C6JJC7</accession>
<evidence type="ECO:0000259" key="1">
    <source>
        <dbReference type="PROSITE" id="PS50943"/>
    </source>
</evidence>
<dbReference type="GO" id="GO:0003677">
    <property type="term" value="F:DNA binding"/>
    <property type="evidence" value="ECO:0007669"/>
    <property type="project" value="InterPro"/>
</dbReference>
<feature type="domain" description="HTH cro/C1-type" evidence="1">
    <location>
        <begin position="15"/>
        <end position="61"/>
    </location>
</feature>
<organism evidence="2">
    <name type="scientific">uncultured Anaerotruncus sp</name>
    <dbReference type="NCBI Taxonomy" id="905011"/>
    <lineage>
        <taxon>Bacteria</taxon>
        <taxon>Bacillati</taxon>
        <taxon>Bacillota</taxon>
        <taxon>Clostridia</taxon>
        <taxon>Eubacteriales</taxon>
        <taxon>Oscillospiraceae</taxon>
        <taxon>Anaerotruncus</taxon>
        <taxon>environmental samples</taxon>
    </lineage>
</organism>
<dbReference type="SUPFAM" id="SSF47413">
    <property type="entry name" value="lambda repressor-like DNA-binding domains"/>
    <property type="match status" value="1"/>
</dbReference>
<sequence>MAIKYDKLFHLLIDKKITNAQLAEKAGVSANIITRLKRDQYISIESIEKLCRALNCGVDDILEFVNTEDNQNGEF</sequence>
<dbReference type="Pfam" id="PF13443">
    <property type="entry name" value="HTH_26"/>
    <property type="match status" value="1"/>
</dbReference>
<dbReference type="CDD" id="cd00093">
    <property type="entry name" value="HTH_XRE"/>
    <property type="match status" value="1"/>
</dbReference>
<proteinExistence type="predicted"/>
<dbReference type="InterPro" id="IPR001387">
    <property type="entry name" value="Cro/C1-type_HTH"/>
</dbReference>
<dbReference type="EMBL" id="FMHG01000001">
    <property type="protein sequence ID" value="SCJ82213.1"/>
    <property type="molecule type" value="Genomic_DNA"/>
</dbReference>
<dbReference type="PROSITE" id="PS50943">
    <property type="entry name" value="HTH_CROC1"/>
    <property type="match status" value="1"/>
</dbReference>
<dbReference type="AlphaFoldDB" id="A0A1C6JJC7"/>
<dbReference type="Gene3D" id="1.10.260.40">
    <property type="entry name" value="lambda repressor-like DNA-binding domains"/>
    <property type="match status" value="1"/>
</dbReference>
<evidence type="ECO:0000313" key="2">
    <source>
        <dbReference type="EMBL" id="SCJ82213.1"/>
    </source>
</evidence>
<dbReference type="SMART" id="SM00530">
    <property type="entry name" value="HTH_XRE"/>
    <property type="match status" value="1"/>
</dbReference>
<gene>
    <name evidence="2" type="ORF">SAMEA3545359_02265</name>
</gene>
<reference evidence="2" key="1">
    <citation type="submission" date="2015-09" db="EMBL/GenBank/DDBJ databases">
        <authorList>
            <consortium name="Pathogen Informatics"/>
        </authorList>
    </citation>
    <scope>NUCLEOTIDE SEQUENCE</scope>
    <source>
        <strain evidence="2">2789STDY5834896</strain>
    </source>
</reference>
<name>A0A1C6JJC7_9FIRM</name>
<protein>
    <submittedName>
        <fullName evidence="2">Predicted transcriptional regulator</fullName>
    </submittedName>
</protein>
<dbReference type="InterPro" id="IPR010982">
    <property type="entry name" value="Lambda_DNA-bd_dom_sf"/>
</dbReference>